<keyword evidence="2" id="KW-1185">Reference proteome</keyword>
<evidence type="ECO:0000313" key="2">
    <source>
        <dbReference type="Proteomes" id="UP001057402"/>
    </source>
</evidence>
<reference evidence="2" key="1">
    <citation type="journal article" date="2023" name="Front. Plant Sci.">
        <title>Chromosomal-level genome assembly of Melastoma candidum provides insights into trichome evolution.</title>
        <authorList>
            <person name="Zhong Y."/>
            <person name="Wu W."/>
            <person name="Sun C."/>
            <person name="Zou P."/>
            <person name="Liu Y."/>
            <person name="Dai S."/>
            <person name="Zhou R."/>
        </authorList>
    </citation>
    <scope>NUCLEOTIDE SEQUENCE [LARGE SCALE GENOMIC DNA]</scope>
</reference>
<sequence>MSGIPTDGPAHRGGGRDHWEHDVFVSFRGTDTRAGFVSHLHHAFRVASVAAFTDYQLQRGEIISPSLRKAIETSRMAVVVFSPNYASSSWCLAELVAIMECREKRGQLVRPVFLYIEPGEVRHQTGIFGDAMRVHEEDRKEDPAKVRRWRDALTQTANLAGWNLGDGLESELVQRIVEEVSSKLRRPYFDVAKHPVGLDPHVETVMSRIRMGDMPEDAHLLGICGVGGIGKTTVAKAVYNRIADEYDGSSFLANVREVARQHGVVKLQESLLHDILGDSKLKVGYIQTGVSMMRDKLDGKRVLLVLDDVDRSNQVNDLLGKRNWLGLGSRIIITSTSAEVLADVGVADVYKINQLNHDDSLELFSWNAFKKPHPTPDYKFLSSFFVTHAMGLPLSLIILGSFLRSKSVVEWKQASDRLKASVSGNMDLIIQFCFQGLEAHERAIFLDIACFFNGEDKNYVIKLLDRCNFYPDSGLEILVQKSLIRIELNKIWMHDLLQEAGREIVRQESPANPGRRSRLWHPEDVLRVLQENSGTNLVEGIKLDMVEPEMVCMSSRAIGQMKRLRLVMIRDVHISGCPEYLSNDLRWLDVHGNESSGPSEIPCLGVVTIPNTTLDTVEYSGILENQRRTAWACQCPISVKILLGKRLNVFSAFKRVSIECDVEVHAANKLASKHQRLLLHPNPSSLPICDICQRKVVEVGFRFWMRALMGFKVQITGFKVMDKVSGLITGEVADFESCVMYEKPAFIFCVEERALFCKDCDEPIHSGNSLATDHRRFLATGIKVAQGSNPAPTAEKEDEPPSRSSPPQTSTRWSQQQQPLPQQQLSSFSSPWGADDLLQLPDFGYTEKEQLEFGLGELDWFDDMSLFPHEEVSSGGAAAEVPQRPISPPAIGISSRMSKPSMPLKKQRTGFVPDMPYKKQKTAFLQDVDEFFTVPDLG</sequence>
<evidence type="ECO:0000313" key="1">
    <source>
        <dbReference type="EMBL" id="KAI4310761.1"/>
    </source>
</evidence>
<comment type="caution">
    <text evidence="1">The sequence shown here is derived from an EMBL/GenBank/DDBJ whole genome shotgun (WGS) entry which is preliminary data.</text>
</comment>
<organism evidence="1 2">
    <name type="scientific">Melastoma candidum</name>
    <dbReference type="NCBI Taxonomy" id="119954"/>
    <lineage>
        <taxon>Eukaryota</taxon>
        <taxon>Viridiplantae</taxon>
        <taxon>Streptophyta</taxon>
        <taxon>Embryophyta</taxon>
        <taxon>Tracheophyta</taxon>
        <taxon>Spermatophyta</taxon>
        <taxon>Magnoliopsida</taxon>
        <taxon>eudicotyledons</taxon>
        <taxon>Gunneridae</taxon>
        <taxon>Pentapetalae</taxon>
        <taxon>rosids</taxon>
        <taxon>malvids</taxon>
        <taxon>Myrtales</taxon>
        <taxon>Melastomataceae</taxon>
        <taxon>Melastomatoideae</taxon>
        <taxon>Melastomateae</taxon>
        <taxon>Melastoma</taxon>
    </lineage>
</organism>
<proteinExistence type="predicted"/>
<dbReference type="EMBL" id="CM042890">
    <property type="protein sequence ID" value="KAI4310761.1"/>
    <property type="molecule type" value="Genomic_DNA"/>
</dbReference>
<gene>
    <name evidence="1" type="ORF">MLD38_035712</name>
</gene>
<protein>
    <submittedName>
        <fullName evidence="1">Uncharacterized protein</fullName>
    </submittedName>
</protein>
<accession>A0ACB9LHN6</accession>
<dbReference type="Proteomes" id="UP001057402">
    <property type="component" value="Chromosome 11"/>
</dbReference>
<name>A0ACB9LHN6_9MYRT</name>